<evidence type="ECO:0000256" key="3">
    <source>
        <dbReference type="PROSITE-ProRule" id="PRU00182"/>
    </source>
</evidence>
<dbReference type="Pfam" id="PF00849">
    <property type="entry name" value="PseudoU_synth_2"/>
    <property type="match status" value="1"/>
</dbReference>
<dbReference type="InterPro" id="IPR020103">
    <property type="entry name" value="PsdUridine_synth_cat_dom_sf"/>
</dbReference>
<comment type="caution">
    <text evidence="6">The sequence shown here is derived from an EMBL/GenBank/DDBJ whole genome shotgun (WGS) entry which is preliminary data.</text>
</comment>
<feature type="compositionally biased region" description="Low complexity" evidence="4">
    <location>
        <begin position="313"/>
        <end position="334"/>
    </location>
</feature>
<evidence type="ECO:0000313" key="6">
    <source>
        <dbReference type="EMBL" id="KAG5191051.1"/>
    </source>
</evidence>
<dbReference type="NCBIfam" id="TIGR00093">
    <property type="entry name" value="pseudouridine synthase"/>
    <property type="match status" value="1"/>
</dbReference>
<sequence>MFPPAAGAQGGGGRGGGGSKGRSAQQGAAKDQLRLGSSERLHKVLAHAGVDSRRQCEQMILDGRVRVNGKIVSSLGTRVDPRKDDLLVDGQKVALRSREETAWVAIHKPKGVITSTNDELGRRTVVDLIPGADRMRLLPVGRLDRDSAGLLLLTNDNAWVNVLTHPSYGHEKLYRVAITEGYPSPPAWKKVTEGMMLEGETAPTQPCDIEIISYDERRKHLVLDVVLREGKNRQIRRMFEAIGHPVRAITRLKHGPIGLKQLRPGEWRALTASEVERLKRKGAEPKRGASHRAQSDSQQHPERRAEAPRQQQGGSSAAAPVPSAAGADWEGAGVDWDDDDDVEFLRQPAPASRQRT</sequence>
<dbReference type="GO" id="GO:0009982">
    <property type="term" value="F:pseudouridine synthase activity"/>
    <property type="evidence" value="ECO:0007669"/>
    <property type="project" value="InterPro"/>
</dbReference>
<dbReference type="InterPro" id="IPR018496">
    <property type="entry name" value="PsdUridine_synth_RsuA/RluB_CS"/>
</dbReference>
<dbReference type="InterPro" id="IPR050343">
    <property type="entry name" value="RsuA_PseudoU_synthase"/>
</dbReference>
<accession>A0A836CPN1</accession>
<dbReference type="InterPro" id="IPR042092">
    <property type="entry name" value="PsdUridine_s_RsuA/RluB/E/F_cat"/>
</dbReference>
<dbReference type="Gene3D" id="3.30.70.580">
    <property type="entry name" value="Pseudouridine synthase I, catalytic domain, N-terminal subdomain"/>
    <property type="match status" value="1"/>
</dbReference>
<dbReference type="SUPFAM" id="SSF55174">
    <property type="entry name" value="Alpha-L RNA-binding motif"/>
    <property type="match status" value="1"/>
</dbReference>
<keyword evidence="7" id="KW-1185">Reference proteome</keyword>
<evidence type="ECO:0000256" key="4">
    <source>
        <dbReference type="SAM" id="MobiDB-lite"/>
    </source>
</evidence>
<dbReference type="InterPro" id="IPR000748">
    <property type="entry name" value="PsdUridine_synth_RsuA/RluB/E/F"/>
</dbReference>
<organism evidence="6 7">
    <name type="scientific">Tribonema minus</name>
    <dbReference type="NCBI Taxonomy" id="303371"/>
    <lineage>
        <taxon>Eukaryota</taxon>
        <taxon>Sar</taxon>
        <taxon>Stramenopiles</taxon>
        <taxon>Ochrophyta</taxon>
        <taxon>PX clade</taxon>
        <taxon>Xanthophyceae</taxon>
        <taxon>Tribonematales</taxon>
        <taxon>Tribonemataceae</taxon>
        <taxon>Tribonema</taxon>
    </lineage>
</organism>
<dbReference type="Gene3D" id="3.10.290.10">
    <property type="entry name" value="RNA-binding S4 domain"/>
    <property type="match status" value="1"/>
</dbReference>
<proteinExistence type="inferred from homology"/>
<dbReference type="Proteomes" id="UP000664859">
    <property type="component" value="Unassembled WGS sequence"/>
</dbReference>
<dbReference type="InterPro" id="IPR020094">
    <property type="entry name" value="TruA/RsuA/RluB/E/F_N"/>
</dbReference>
<reference evidence="6" key="1">
    <citation type="submission" date="2021-02" db="EMBL/GenBank/DDBJ databases">
        <title>First Annotated Genome of the Yellow-green Alga Tribonema minus.</title>
        <authorList>
            <person name="Mahan K.M."/>
        </authorList>
    </citation>
    <scope>NUCLEOTIDE SEQUENCE</scope>
    <source>
        <strain evidence="6">UTEX B ZZ1240</strain>
    </source>
</reference>
<gene>
    <name evidence="6" type="ORF">JKP88DRAFT_197159</name>
</gene>
<dbReference type="AlphaFoldDB" id="A0A836CPN1"/>
<evidence type="ECO:0000256" key="1">
    <source>
        <dbReference type="ARBA" id="ARBA00008348"/>
    </source>
</evidence>
<keyword evidence="2" id="KW-0413">Isomerase</keyword>
<evidence type="ECO:0000313" key="7">
    <source>
        <dbReference type="Proteomes" id="UP000664859"/>
    </source>
</evidence>
<dbReference type="OrthoDB" id="440619at2759"/>
<dbReference type="GO" id="GO:0006364">
    <property type="term" value="P:rRNA processing"/>
    <property type="evidence" value="ECO:0007669"/>
    <property type="project" value="UniProtKB-ARBA"/>
</dbReference>
<protein>
    <submittedName>
        <fullName evidence="6">Pseudouridine synthase</fullName>
    </submittedName>
</protein>
<dbReference type="InterPro" id="IPR006145">
    <property type="entry name" value="PsdUridine_synth_RsuA/RluA"/>
</dbReference>
<feature type="compositionally biased region" description="Gly residues" evidence="4">
    <location>
        <begin position="8"/>
        <end position="20"/>
    </location>
</feature>
<feature type="domain" description="RNA-binding S4" evidence="5">
    <location>
        <begin position="39"/>
        <end position="99"/>
    </location>
</feature>
<dbReference type="SUPFAM" id="SSF55120">
    <property type="entry name" value="Pseudouridine synthase"/>
    <property type="match status" value="1"/>
</dbReference>
<name>A0A836CPN1_9STRA</name>
<dbReference type="PANTHER" id="PTHR47683:SF2">
    <property type="entry name" value="RNA-BINDING S4 DOMAIN-CONTAINING PROTEIN"/>
    <property type="match status" value="1"/>
</dbReference>
<dbReference type="PROSITE" id="PS01149">
    <property type="entry name" value="PSI_RSU"/>
    <property type="match status" value="1"/>
</dbReference>
<dbReference type="InterPro" id="IPR036986">
    <property type="entry name" value="S4_RNA-bd_sf"/>
</dbReference>
<dbReference type="FunFam" id="3.10.290.10:FF:000003">
    <property type="entry name" value="Pseudouridine synthase"/>
    <property type="match status" value="1"/>
</dbReference>
<evidence type="ECO:0000259" key="5">
    <source>
        <dbReference type="SMART" id="SM00363"/>
    </source>
</evidence>
<dbReference type="InterPro" id="IPR002942">
    <property type="entry name" value="S4_RNA-bd"/>
</dbReference>
<comment type="similarity">
    <text evidence="1">Belongs to the pseudouridine synthase RsuA family.</text>
</comment>
<dbReference type="SMART" id="SM00363">
    <property type="entry name" value="S4"/>
    <property type="match status" value="1"/>
</dbReference>
<dbReference type="GO" id="GO:0001522">
    <property type="term" value="P:pseudouridine synthesis"/>
    <property type="evidence" value="ECO:0007669"/>
    <property type="project" value="InterPro"/>
</dbReference>
<dbReference type="PANTHER" id="PTHR47683">
    <property type="entry name" value="PSEUDOURIDINE SYNTHASE FAMILY PROTEIN-RELATED"/>
    <property type="match status" value="1"/>
</dbReference>
<dbReference type="Gene3D" id="3.30.70.1560">
    <property type="entry name" value="Alpha-L RNA-binding motif"/>
    <property type="match status" value="1"/>
</dbReference>
<feature type="region of interest" description="Disordered" evidence="4">
    <location>
        <begin position="281"/>
        <end position="356"/>
    </location>
</feature>
<dbReference type="PROSITE" id="PS50889">
    <property type="entry name" value="S4"/>
    <property type="match status" value="1"/>
</dbReference>
<dbReference type="Pfam" id="PF01479">
    <property type="entry name" value="S4"/>
    <property type="match status" value="1"/>
</dbReference>
<dbReference type="GO" id="GO:0003723">
    <property type="term" value="F:RNA binding"/>
    <property type="evidence" value="ECO:0007669"/>
    <property type="project" value="UniProtKB-KW"/>
</dbReference>
<dbReference type="CDD" id="cd02870">
    <property type="entry name" value="PseudoU_synth_RsuA_like"/>
    <property type="match status" value="1"/>
</dbReference>
<feature type="region of interest" description="Disordered" evidence="4">
    <location>
        <begin position="1"/>
        <end position="36"/>
    </location>
</feature>
<dbReference type="EMBL" id="JAFCMP010000024">
    <property type="protein sequence ID" value="KAG5191051.1"/>
    <property type="molecule type" value="Genomic_DNA"/>
</dbReference>
<dbReference type="CDD" id="cd00165">
    <property type="entry name" value="S4"/>
    <property type="match status" value="1"/>
</dbReference>
<keyword evidence="3" id="KW-0694">RNA-binding</keyword>
<evidence type="ECO:0000256" key="2">
    <source>
        <dbReference type="ARBA" id="ARBA00023235"/>
    </source>
</evidence>